<dbReference type="EMBL" id="FODO01000018">
    <property type="protein sequence ID" value="SEO77181.1"/>
    <property type="molecule type" value="Genomic_DNA"/>
</dbReference>
<dbReference type="Proteomes" id="UP000198814">
    <property type="component" value="Unassembled WGS sequence"/>
</dbReference>
<feature type="compositionally biased region" description="Low complexity" evidence="1">
    <location>
        <begin position="249"/>
        <end position="274"/>
    </location>
</feature>
<dbReference type="OrthoDB" id="5608857at2"/>
<accession>A0A1H8SET2</accession>
<evidence type="ECO:0000313" key="2">
    <source>
        <dbReference type="EMBL" id="SEO77181.1"/>
    </source>
</evidence>
<protein>
    <submittedName>
        <fullName evidence="2">Type II secretory pathway, pseudopilin PulG</fullName>
    </submittedName>
</protein>
<name>A0A1H8SET2_9PROT</name>
<reference evidence="3" key="1">
    <citation type="submission" date="2016-10" db="EMBL/GenBank/DDBJ databases">
        <authorList>
            <person name="Varghese N."/>
            <person name="Submissions S."/>
        </authorList>
    </citation>
    <scope>NUCLEOTIDE SEQUENCE [LARGE SCALE GENOMIC DNA]</scope>
    <source>
        <strain evidence="3">Nm76</strain>
    </source>
</reference>
<dbReference type="STRING" id="42354.SAMN05216333_11842"/>
<gene>
    <name evidence="2" type="ORF">SAMN05216333_11842</name>
</gene>
<proteinExistence type="predicted"/>
<sequence>MPRRASGFVYLWALFGVTLAGIVMAGVGQVWQVKAQREKEAELLYVGEQFRKAIMSYYNTGTKQFPETLEELLEDKRTPAIKRHLRKIYMDPITNTAEWGTIEEPPPGGNTVSGNSPAASQNSTAGNTAVPGGNPASGSNQPSGNSLVPNTGQTSGNATPNQASNSATPNSSPGIGSNLTKRITGVYSLSEKKPIKKDKFPEQYAKFSEALTYRDWKFTYKPGEGGSSSKPASNQSKPNTAPGASPSNSPFAPQSSSGAASPSSRSSSAGNASPFAPQSGAPSNSSGFPMD</sequence>
<feature type="region of interest" description="Disordered" evidence="1">
    <location>
        <begin position="218"/>
        <end position="291"/>
    </location>
</feature>
<evidence type="ECO:0000313" key="3">
    <source>
        <dbReference type="Proteomes" id="UP000198814"/>
    </source>
</evidence>
<evidence type="ECO:0000256" key="1">
    <source>
        <dbReference type="SAM" id="MobiDB-lite"/>
    </source>
</evidence>
<feature type="compositionally biased region" description="Polar residues" evidence="1">
    <location>
        <begin position="227"/>
        <end position="239"/>
    </location>
</feature>
<feature type="compositionally biased region" description="Polar residues" evidence="1">
    <location>
        <begin position="110"/>
        <end position="127"/>
    </location>
</feature>
<dbReference type="AlphaFoldDB" id="A0A1H8SET2"/>
<feature type="compositionally biased region" description="Polar residues" evidence="1">
    <location>
        <begin position="136"/>
        <end position="179"/>
    </location>
</feature>
<feature type="region of interest" description="Disordered" evidence="1">
    <location>
        <begin position="97"/>
        <end position="179"/>
    </location>
</feature>
<organism evidence="2 3">
    <name type="scientific">Nitrosomonas oligotropha</name>
    <dbReference type="NCBI Taxonomy" id="42354"/>
    <lineage>
        <taxon>Bacteria</taxon>
        <taxon>Pseudomonadati</taxon>
        <taxon>Pseudomonadota</taxon>
        <taxon>Betaproteobacteria</taxon>
        <taxon>Nitrosomonadales</taxon>
        <taxon>Nitrosomonadaceae</taxon>
        <taxon>Nitrosomonas</taxon>
    </lineage>
</organism>
<dbReference type="RefSeq" id="WP_090320511.1">
    <property type="nucleotide sequence ID" value="NZ_FNOE01000019.1"/>
</dbReference>
<feature type="compositionally biased region" description="Polar residues" evidence="1">
    <location>
        <begin position="280"/>
        <end position="291"/>
    </location>
</feature>
<keyword evidence="3" id="KW-1185">Reference proteome</keyword>